<evidence type="ECO:0000259" key="2">
    <source>
        <dbReference type="Pfam" id="PF00582"/>
    </source>
</evidence>
<evidence type="ECO:0000313" key="3">
    <source>
        <dbReference type="EMBL" id="KJJ39020.1"/>
    </source>
</evidence>
<dbReference type="Gene3D" id="3.40.50.12370">
    <property type="match status" value="1"/>
</dbReference>
<protein>
    <recommendedName>
        <fullName evidence="2">UspA domain-containing protein</fullName>
    </recommendedName>
</protein>
<evidence type="ECO:0000256" key="1">
    <source>
        <dbReference type="ARBA" id="ARBA00008791"/>
    </source>
</evidence>
<organism evidence="3 4">
    <name type="scientific">Aequorivita vladivostokensis</name>
    <dbReference type="NCBI Taxonomy" id="171194"/>
    <lineage>
        <taxon>Bacteria</taxon>
        <taxon>Pseudomonadati</taxon>
        <taxon>Bacteroidota</taxon>
        <taxon>Flavobacteriia</taxon>
        <taxon>Flavobacteriales</taxon>
        <taxon>Flavobacteriaceae</taxon>
        <taxon>Aequorivita</taxon>
    </lineage>
</organism>
<sequence length="280" mass="31146">MKFNKMKNILLPTDFSGNSKNAIQYALKFFEGENCTFHILNSQKPTGYITADVLYGAPGTSIYEGILNDNKKALENMVQFCESNSEKENFTFIPKLDFDNIVDAINQAVALNNIELIVMGSNGATGAAEVLFGSNTLKVIRNVDCPVLIVPEDYTFENIEAVLLSLNYQNEVSKESVSLITEIVKKNGASLKILEIEEEDIQLAAQTNQPERSFKGLNLEQYSIKNIPASVAINAFEQLIPVQLHAMIVERKSFLDRFIFGSETSKISYGSPIPLLVLHH</sequence>
<reference evidence="3 4" key="1">
    <citation type="submission" date="2014-10" db="EMBL/GenBank/DDBJ databases">
        <title>Genome sequencing of Vitellibacter vladivostokensis KMM 3516.</title>
        <authorList>
            <person name="Thevarajoo S."/>
            <person name="Selvaratnam C."/>
            <person name="Goh K.M."/>
            <person name="Chong C.S."/>
        </authorList>
    </citation>
    <scope>NUCLEOTIDE SEQUENCE [LARGE SCALE GENOMIC DNA]</scope>
    <source>
        <strain evidence="3 4">KMM 3516</strain>
    </source>
</reference>
<comment type="similarity">
    <text evidence="1">Belongs to the universal stress protein A family.</text>
</comment>
<name>A0ABR5DJR8_9FLAO</name>
<proteinExistence type="inferred from homology"/>
<dbReference type="EMBL" id="JSVU01000003">
    <property type="protein sequence ID" value="KJJ39020.1"/>
    <property type="molecule type" value="Genomic_DNA"/>
</dbReference>
<dbReference type="SUPFAM" id="SSF52402">
    <property type="entry name" value="Adenine nucleotide alpha hydrolases-like"/>
    <property type="match status" value="1"/>
</dbReference>
<dbReference type="PANTHER" id="PTHR46268:SF6">
    <property type="entry name" value="UNIVERSAL STRESS PROTEIN UP12"/>
    <property type="match status" value="1"/>
</dbReference>
<comment type="caution">
    <text evidence="3">The sequence shown here is derived from an EMBL/GenBank/DDBJ whole genome shotgun (WGS) entry which is preliminary data.</text>
</comment>
<dbReference type="Proteomes" id="UP000033497">
    <property type="component" value="Unassembled WGS sequence"/>
</dbReference>
<dbReference type="CDD" id="cd00293">
    <property type="entry name" value="USP-like"/>
    <property type="match status" value="1"/>
</dbReference>
<dbReference type="PRINTS" id="PR01438">
    <property type="entry name" value="UNVRSLSTRESS"/>
</dbReference>
<accession>A0ABR5DJR8</accession>
<keyword evidence="4" id="KW-1185">Reference proteome</keyword>
<feature type="domain" description="UspA" evidence="2">
    <location>
        <begin position="6"/>
        <end position="151"/>
    </location>
</feature>
<gene>
    <name evidence="3" type="ORF">MB09_06215</name>
</gene>
<dbReference type="InterPro" id="IPR006016">
    <property type="entry name" value="UspA"/>
</dbReference>
<dbReference type="InterPro" id="IPR006015">
    <property type="entry name" value="Universal_stress_UspA"/>
</dbReference>
<dbReference type="PANTHER" id="PTHR46268">
    <property type="entry name" value="STRESS RESPONSE PROTEIN NHAX"/>
    <property type="match status" value="1"/>
</dbReference>
<evidence type="ECO:0000313" key="4">
    <source>
        <dbReference type="Proteomes" id="UP000033497"/>
    </source>
</evidence>
<dbReference type="Pfam" id="PF00582">
    <property type="entry name" value="Usp"/>
    <property type="match status" value="1"/>
</dbReference>